<dbReference type="Proteomes" id="UP000003316">
    <property type="component" value="Unassembled WGS sequence"/>
</dbReference>
<accession>E1LUI5</accession>
<organism evidence="1 2">
    <name type="scientific">Streptococcus mitis SK597</name>
    <dbReference type="NCBI Taxonomy" id="585204"/>
    <lineage>
        <taxon>Bacteria</taxon>
        <taxon>Bacillati</taxon>
        <taxon>Bacillota</taxon>
        <taxon>Bacilli</taxon>
        <taxon>Lactobacillales</taxon>
        <taxon>Streptococcaceae</taxon>
        <taxon>Streptococcus</taxon>
        <taxon>Streptococcus mitis group</taxon>
    </lineage>
</organism>
<dbReference type="AlphaFoldDB" id="E1LUI5"/>
<evidence type="ECO:0000313" key="2">
    <source>
        <dbReference type="Proteomes" id="UP000003316"/>
    </source>
</evidence>
<protein>
    <submittedName>
        <fullName evidence="1">Uncharacterized protein</fullName>
    </submittedName>
</protein>
<evidence type="ECO:0000313" key="1">
    <source>
        <dbReference type="EMBL" id="EFN99846.1"/>
    </source>
</evidence>
<gene>
    <name evidence="1" type="ORF">SMSK597_1631</name>
</gene>
<dbReference type="EMBL" id="AEDV01000088">
    <property type="protein sequence ID" value="EFN99846.1"/>
    <property type="molecule type" value="Genomic_DNA"/>
</dbReference>
<proteinExistence type="predicted"/>
<name>E1LUI5_STRMT</name>
<sequence>MIEELSDQQVLADSHKLFELVCLLQNPFLTSISHILVF</sequence>
<reference evidence="1 2" key="1">
    <citation type="submission" date="2010-09" db="EMBL/GenBank/DDBJ databases">
        <authorList>
            <person name="Daugherty S.C."/>
            <person name="Tallon L.J."/>
            <person name="Jones K.M."/>
            <person name="Liu X."/>
            <person name="Kilian M."/>
            <person name="Tettelin H."/>
        </authorList>
    </citation>
    <scope>NUCLEOTIDE SEQUENCE [LARGE SCALE GENOMIC DNA]</scope>
    <source>
        <strain evidence="1 2">SK597</strain>
    </source>
</reference>
<comment type="caution">
    <text evidence="1">The sequence shown here is derived from an EMBL/GenBank/DDBJ whole genome shotgun (WGS) entry which is preliminary data.</text>
</comment>